<keyword evidence="4" id="KW-1185">Reference proteome</keyword>
<evidence type="ECO:0000313" key="3">
    <source>
        <dbReference type="EMBL" id="KZT11588.1"/>
    </source>
</evidence>
<gene>
    <name evidence="3" type="ORF">LAESUDRAFT_642947</name>
</gene>
<name>A0A165HDE8_9APHY</name>
<dbReference type="GeneID" id="63820786"/>
<dbReference type="Proteomes" id="UP000076871">
    <property type="component" value="Unassembled WGS sequence"/>
</dbReference>
<dbReference type="InParanoid" id="A0A165HDE8"/>
<dbReference type="OrthoDB" id="3221862at2759"/>
<evidence type="ECO:0000256" key="1">
    <source>
        <dbReference type="SAM" id="MobiDB-lite"/>
    </source>
</evidence>
<organism evidence="3 4">
    <name type="scientific">Laetiporus sulphureus 93-53</name>
    <dbReference type="NCBI Taxonomy" id="1314785"/>
    <lineage>
        <taxon>Eukaryota</taxon>
        <taxon>Fungi</taxon>
        <taxon>Dikarya</taxon>
        <taxon>Basidiomycota</taxon>
        <taxon>Agaricomycotina</taxon>
        <taxon>Agaricomycetes</taxon>
        <taxon>Polyporales</taxon>
        <taxon>Laetiporus</taxon>
    </lineage>
</organism>
<proteinExistence type="predicted"/>
<feature type="domain" description="DUF6570" evidence="2">
    <location>
        <begin position="1"/>
        <end position="81"/>
    </location>
</feature>
<dbReference type="AlphaFoldDB" id="A0A165HDE8"/>
<dbReference type="RefSeq" id="XP_040769328.1">
    <property type="nucleotide sequence ID" value="XM_040903756.1"/>
</dbReference>
<protein>
    <recommendedName>
        <fullName evidence="2">DUF6570 domain-containing protein</fullName>
    </recommendedName>
</protein>
<accession>A0A165HDE8</accession>
<evidence type="ECO:0000313" key="4">
    <source>
        <dbReference type="Proteomes" id="UP000076871"/>
    </source>
</evidence>
<dbReference type="Pfam" id="PF20209">
    <property type="entry name" value="DUF6570"/>
    <property type="match status" value="1"/>
</dbReference>
<reference evidence="3 4" key="1">
    <citation type="journal article" date="2016" name="Mol. Biol. Evol.">
        <title>Comparative Genomics of Early-Diverging Mushroom-Forming Fungi Provides Insights into the Origins of Lignocellulose Decay Capabilities.</title>
        <authorList>
            <person name="Nagy L.G."/>
            <person name="Riley R."/>
            <person name="Tritt A."/>
            <person name="Adam C."/>
            <person name="Daum C."/>
            <person name="Floudas D."/>
            <person name="Sun H."/>
            <person name="Yadav J.S."/>
            <person name="Pangilinan J."/>
            <person name="Larsson K.H."/>
            <person name="Matsuura K."/>
            <person name="Barry K."/>
            <person name="Labutti K."/>
            <person name="Kuo R."/>
            <person name="Ohm R.A."/>
            <person name="Bhattacharya S.S."/>
            <person name="Shirouzu T."/>
            <person name="Yoshinaga Y."/>
            <person name="Martin F.M."/>
            <person name="Grigoriev I.V."/>
            <person name="Hibbett D.S."/>
        </authorList>
    </citation>
    <scope>NUCLEOTIDE SEQUENCE [LARGE SCALE GENOMIC DNA]</scope>
    <source>
        <strain evidence="3 4">93-53</strain>
    </source>
</reference>
<dbReference type="InterPro" id="IPR046700">
    <property type="entry name" value="DUF6570"/>
</dbReference>
<dbReference type="EMBL" id="KV427607">
    <property type="protein sequence ID" value="KZT11588.1"/>
    <property type="molecule type" value="Genomic_DNA"/>
</dbReference>
<evidence type="ECO:0000259" key="2">
    <source>
        <dbReference type="Pfam" id="PF20209"/>
    </source>
</evidence>
<sequence>MMANAIAFTQPVEKVYDILPPPVSDLEQVLAVLFTGPTRPVESDFHRTPLLVRHVAVFAALQWLKLNHVDYIDVSISSENLMAYPEHEPPVTVLHRPSDGCTPSEAMSVDELDIERGSESGPCPFVVHGLSAADVATMSYSSRIATALRYFRDGGGVLGYGQSNRPESIYHNPDYDRSSTGRRPPRRMCSFTTIHPVPRRYIRITQ</sequence>
<feature type="region of interest" description="Disordered" evidence="1">
    <location>
        <begin position="162"/>
        <end position="185"/>
    </location>
</feature>
<dbReference type="STRING" id="1314785.A0A165HDE8"/>